<dbReference type="PANTHER" id="PTHR30373">
    <property type="entry name" value="UPF0603 PROTEIN YGCG"/>
    <property type="match status" value="1"/>
</dbReference>
<evidence type="ECO:0000313" key="4">
    <source>
        <dbReference type="EMBL" id="VWX33729.1"/>
    </source>
</evidence>
<sequence length="246" mass="26285">MIWRRTRLLLSAFLVFFLLTPTAEAVSERTGAAFFIQDDAQLLTASEEAELARLGQELEQYTTAQVVLKTVPDLKGQDLSTYANETFRAQGIGQEGKDNGVMVIVAPNEKSRNFRIEVGYKLEGVLTDITAGRILDQYAVPYRDEGDYGKAASETYKAVISVVSKEQSLESQDPPKANAEDGLSLWVKLVIGAGLVLLLFLDMKFTGGMFFFAIINILSAVMRGGGGGGGGSRGGGGSSGGGGAER</sequence>
<feature type="transmembrane region" description="Helical" evidence="1">
    <location>
        <begin position="183"/>
        <end position="201"/>
    </location>
</feature>
<keyword evidence="1" id="KW-0812">Transmembrane</keyword>
<feature type="chain" id="PRO_5025056503" description="TPM domain-containing protein" evidence="2">
    <location>
        <begin position="26"/>
        <end position="246"/>
    </location>
</feature>
<dbReference type="Proteomes" id="UP000439752">
    <property type="component" value="Unassembled WGS sequence"/>
</dbReference>
<dbReference type="AlphaFoldDB" id="A0A653I455"/>
<feature type="transmembrane region" description="Helical" evidence="1">
    <location>
        <begin position="208"/>
        <end position="226"/>
    </location>
</feature>
<keyword evidence="1" id="KW-1133">Transmembrane helix</keyword>
<dbReference type="PANTHER" id="PTHR30373:SF2">
    <property type="entry name" value="UPF0603 PROTEIN YGCG"/>
    <property type="match status" value="1"/>
</dbReference>
<protein>
    <recommendedName>
        <fullName evidence="3">TPM domain-containing protein</fullName>
    </recommendedName>
</protein>
<evidence type="ECO:0000256" key="2">
    <source>
        <dbReference type="SAM" id="SignalP"/>
    </source>
</evidence>
<keyword evidence="5" id="KW-1185">Reference proteome</keyword>
<dbReference type="InterPro" id="IPR007621">
    <property type="entry name" value="TPM_dom"/>
</dbReference>
<evidence type="ECO:0000313" key="5">
    <source>
        <dbReference type="Proteomes" id="UP000439752"/>
    </source>
</evidence>
<keyword evidence="2" id="KW-0732">Signal</keyword>
<evidence type="ECO:0000259" key="3">
    <source>
        <dbReference type="Pfam" id="PF04536"/>
    </source>
</evidence>
<dbReference type="RefSeq" id="WP_159172806.1">
    <property type="nucleotide sequence ID" value="NZ_LR732308.1"/>
</dbReference>
<reference evidence="4 5" key="1">
    <citation type="submission" date="2019-10" db="EMBL/GenBank/DDBJ databases">
        <authorList>
            <person name="Karimi E."/>
        </authorList>
    </citation>
    <scope>NUCLEOTIDE SEQUENCE [LARGE SCALE GENOMIC DNA]</scope>
    <source>
        <strain evidence="4">Exiguobacterium sp. 9Y</strain>
    </source>
</reference>
<gene>
    <name evidence="4" type="ORF">EXIGUO9Y_130028</name>
</gene>
<proteinExistence type="predicted"/>
<accession>A0A653I455</accession>
<name>A0A653I455_9BACL</name>
<evidence type="ECO:0000256" key="1">
    <source>
        <dbReference type="SAM" id="Phobius"/>
    </source>
</evidence>
<organism evidence="4 5">
    <name type="scientific">Exiguobacterium oxidotolerans</name>
    <dbReference type="NCBI Taxonomy" id="223958"/>
    <lineage>
        <taxon>Bacteria</taxon>
        <taxon>Bacillati</taxon>
        <taxon>Bacillota</taxon>
        <taxon>Bacilli</taxon>
        <taxon>Bacillales</taxon>
        <taxon>Bacillales Family XII. Incertae Sedis</taxon>
        <taxon>Exiguobacterium</taxon>
    </lineage>
</organism>
<dbReference type="Gene3D" id="3.10.310.50">
    <property type="match status" value="1"/>
</dbReference>
<keyword evidence="1" id="KW-0472">Membrane</keyword>
<feature type="domain" description="TPM" evidence="3">
    <location>
        <begin position="37"/>
        <end position="161"/>
    </location>
</feature>
<dbReference type="EMBL" id="CABWKQ010000005">
    <property type="protein sequence ID" value="VWX33729.1"/>
    <property type="molecule type" value="Genomic_DNA"/>
</dbReference>
<feature type="signal peptide" evidence="2">
    <location>
        <begin position="1"/>
        <end position="25"/>
    </location>
</feature>
<dbReference type="Pfam" id="PF04536">
    <property type="entry name" value="TPM_phosphatase"/>
    <property type="match status" value="1"/>
</dbReference>